<feature type="non-terminal residue" evidence="2">
    <location>
        <position position="1"/>
    </location>
</feature>
<keyword evidence="3" id="KW-1185">Reference proteome</keyword>
<sequence length="101" mass="12203">MSKLEQEVKALREELAHDESRYFYLDSMTKLLEVQEKRIDTEMKSYTSSDPNDKKKSYREQYTRKIQEQENLGKSLREKQKSVRENHGPSIKQMKMWNVSR</sequence>
<proteinExistence type="predicted"/>
<dbReference type="InterPro" id="IPR029600">
    <property type="entry name" value="IFT81"/>
</dbReference>
<dbReference type="PANTHER" id="PTHR15614:SF2">
    <property type="entry name" value="INTRAFLAGELLAR TRANSPORT PROTEIN 81 HOMOLOG"/>
    <property type="match status" value="1"/>
</dbReference>
<dbReference type="Proteomes" id="UP001152795">
    <property type="component" value="Unassembled WGS sequence"/>
</dbReference>
<dbReference type="GO" id="GO:0030992">
    <property type="term" value="C:intraciliary transport particle B"/>
    <property type="evidence" value="ECO:0007669"/>
    <property type="project" value="InterPro"/>
</dbReference>
<evidence type="ECO:0000313" key="2">
    <source>
        <dbReference type="EMBL" id="CAB4044044.1"/>
    </source>
</evidence>
<feature type="compositionally biased region" description="Basic and acidic residues" evidence="1">
    <location>
        <begin position="51"/>
        <end position="68"/>
    </location>
</feature>
<reference evidence="2" key="1">
    <citation type="submission" date="2020-04" db="EMBL/GenBank/DDBJ databases">
        <authorList>
            <person name="Alioto T."/>
            <person name="Alioto T."/>
            <person name="Gomez Garrido J."/>
        </authorList>
    </citation>
    <scope>NUCLEOTIDE SEQUENCE</scope>
    <source>
        <strain evidence="2">A484AB</strain>
    </source>
</reference>
<dbReference type="GO" id="GO:0060271">
    <property type="term" value="P:cilium assembly"/>
    <property type="evidence" value="ECO:0007669"/>
    <property type="project" value="InterPro"/>
</dbReference>
<dbReference type="EMBL" id="CACRXK020033863">
    <property type="protein sequence ID" value="CAB4044044.1"/>
    <property type="molecule type" value="Genomic_DNA"/>
</dbReference>
<evidence type="ECO:0000313" key="3">
    <source>
        <dbReference type="Proteomes" id="UP001152795"/>
    </source>
</evidence>
<protein>
    <submittedName>
        <fullName evidence="2">Intraflagellar transport 81 homolog</fullName>
    </submittedName>
</protein>
<dbReference type="AlphaFoldDB" id="A0A6S7KM61"/>
<comment type="caution">
    <text evidence="2">The sequence shown here is derived from an EMBL/GenBank/DDBJ whole genome shotgun (WGS) entry which is preliminary data.</text>
</comment>
<organism evidence="2 3">
    <name type="scientific">Paramuricea clavata</name>
    <name type="common">Red gorgonian</name>
    <name type="synonym">Violescent sea-whip</name>
    <dbReference type="NCBI Taxonomy" id="317549"/>
    <lineage>
        <taxon>Eukaryota</taxon>
        <taxon>Metazoa</taxon>
        <taxon>Cnidaria</taxon>
        <taxon>Anthozoa</taxon>
        <taxon>Octocorallia</taxon>
        <taxon>Malacalcyonacea</taxon>
        <taxon>Plexauridae</taxon>
        <taxon>Paramuricea</taxon>
    </lineage>
</organism>
<gene>
    <name evidence="2" type="ORF">PACLA_8A007364</name>
</gene>
<dbReference type="PANTHER" id="PTHR15614">
    <property type="entry name" value="INTRAFLAGELLAR TRANSPORT PROTEIN 81 HOMOLOG"/>
    <property type="match status" value="1"/>
</dbReference>
<dbReference type="GO" id="GO:0042073">
    <property type="term" value="P:intraciliary transport"/>
    <property type="evidence" value="ECO:0007669"/>
    <property type="project" value="InterPro"/>
</dbReference>
<evidence type="ECO:0000256" key="1">
    <source>
        <dbReference type="SAM" id="MobiDB-lite"/>
    </source>
</evidence>
<accession>A0A6S7KM61</accession>
<dbReference type="GO" id="GO:0015631">
    <property type="term" value="F:tubulin binding"/>
    <property type="evidence" value="ECO:0007669"/>
    <property type="project" value="InterPro"/>
</dbReference>
<name>A0A6S7KM61_PARCT</name>
<dbReference type="GO" id="GO:0036064">
    <property type="term" value="C:ciliary basal body"/>
    <property type="evidence" value="ECO:0007669"/>
    <property type="project" value="TreeGrafter"/>
</dbReference>
<dbReference type="OrthoDB" id="276029at2759"/>
<feature type="region of interest" description="Disordered" evidence="1">
    <location>
        <begin position="40"/>
        <end position="101"/>
    </location>
</feature>
<feature type="compositionally biased region" description="Basic and acidic residues" evidence="1">
    <location>
        <begin position="75"/>
        <end position="87"/>
    </location>
</feature>